<dbReference type="GO" id="GO:0016020">
    <property type="term" value="C:membrane"/>
    <property type="evidence" value="ECO:0007669"/>
    <property type="project" value="UniProtKB-SubCell"/>
</dbReference>
<evidence type="ECO:0000313" key="9">
    <source>
        <dbReference type="Proteomes" id="UP000439903"/>
    </source>
</evidence>
<feature type="transmembrane region" description="Helical" evidence="7">
    <location>
        <begin position="81"/>
        <end position="101"/>
    </location>
</feature>
<keyword evidence="4 7" id="KW-1133">Transmembrane helix</keyword>
<sequence>MAIPIRFRTPDFRWFRTSLFLAQGGSVVVPIIHAVILYGLNVCYNIIAFKWMLSTILIYFVGAIIYGARVPEKLSPGSFDIWGSSHQIFHVFVVLACICNYY</sequence>
<keyword evidence="9" id="KW-1185">Reference proteome</keyword>
<feature type="binding site" evidence="6">
    <location>
        <position position="90"/>
    </location>
    <ligand>
        <name>Zn(2+)</name>
        <dbReference type="ChEBI" id="CHEBI:29105"/>
    </ligand>
</feature>
<evidence type="ECO:0000313" key="8">
    <source>
        <dbReference type="EMBL" id="KAF0534061.1"/>
    </source>
</evidence>
<feature type="transmembrane region" description="Helical" evidence="7">
    <location>
        <begin position="47"/>
        <end position="69"/>
    </location>
</feature>
<protein>
    <submittedName>
        <fullName evidence="8">HlyIII-domain-containing protein</fullName>
    </submittedName>
</protein>
<keyword evidence="3 7" id="KW-0812">Transmembrane</keyword>
<dbReference type="Pfam" id="PF03006">
    <property type="entry name" value="HlyIII"/>
    <property type="match status" value="1"/>
</dbReference>
<name>A0A8H4AUI8_GIGMA</name>
<dbReference type="GO" id="GO:0046872">
    <property type="term" value="F:metal ion binding"/>
    <property type="evidence" value="ECO:0007669"/>
    <property type="project" value="UniProtKB-KW"/>
</dbReference>
<evidence type="ECO:0000256" key="7">
    <source>
        <dbReference type="SAM" id="Phobius"/>
    </source>
</evidence>
<evidence type="ECO:0000256" key="5">
    <source>
        <dbReference type="ARBA" id="ARBA00023136"/>
    </source>
</evidence>
<accession>A0A8H4AUI8</accession>
<dbReference type="OrthoDB" id="529367at2759"/>
<dbReference type="GO" id="GO:0038023">
    <property type="term" value="F:signaling receptor activity"/>
    <property type="evidence" value="ECO:0007669"/>
    <property type="project" value="TreeGrafter"/>
</dbReference>
<comment type="subcellular location">
    <subcellularLocation>
        <location evidence="1">Membrane</location>
        <topology evidence="1">Multi-pass membrane protein</topology>
    </subcellularLocation>
</comment>
<evidence type="ECO:0000256" key="1">
    <source>
        <dbReference type="ARBA" id="ARBA00004141"/>
    </source>
</evidence>
<dbReference type="PANTHER" id="PTHR20855">
    <property type="entry name" value="ADIPOR/PROGESTIN RECEPTOR-RELATED"/>
    <property type="match status" value="1"/>
</dbReference>
<dbReference type="AlphaFoldDB" id="A0A8H4AUI8"/>
<evidence type="ECO:0000256" key="6">
    <source>
        <dbReference type="PIRSR" id="PIRSR604254-1"/>
    </source>
</evidence>
<dbReference type="EMBL" id="WTPW01000215">
    <property type="protein sequence ID" value="KAF0534061.1"/>
    <property type="molecule type" value="Genomic_DNA"/>
</dbReference>
<feature type="transmembrane region" description="Helical" evidence="7">
    <location>
        <begin position="20"/>
        <end position="40"/>
    </location>
</feature>
<dbReference type="PANTHER" id="PTHR20855:SF52">
    <property type="entry name" value="ADIPONECTIN RECEPTOR PROTEIN"/>
    <property type="match status" value="1"/>
</dbReference>
<proteinExistence type="inferred from homology"/>
<evidence type="ECO:0000256" key="2">
    <source>
        <dbReference type="ARBA" id="ARBA00007018"/>
    </source>
</evidence>
<keyword evidence="5 7" id="KW-0472">Membrane</keyword>
<evidence type="ECO:0000256" key="4">
    <source>
        <dbReference type="ARBA" id="ARBA00022989"/>
    </source>
</evidence>
<dbReference type="GO" id="GO:0006882">
    <property type="term" value="P:intracellular zinc ion homeostasis"/>
    <property type="evidence" value="ECO:0007669"/>
    <property type="project" value="TreeGrafter"/>
</dbReference>
<evidence type="ECO:0000256" key="3">
    <source>
        <dbReference type="ARBA" id="ARBA00022692"/>
    </source>
</evidence>
<keyword evidence="6" id="KW-0479">Metal-binding</keyword>
<comment type="similarity">
    <text evidence="2">Belongs to the ADIPOR family.</text>
</comment>
<comment type="caution">
    <text evidence="8">The sequence shown here is derived from an EMBL/GenBank/DDBJ whole genome shotgun (WGS) entry which is preliminary data.</text>
</comment>
<feature type="binding site" evidence="6">
    <location>
        <position position="86"/>
    </location>
    <ligand>
        <name>Zn(2+)</name>
        <dbReference type="ChEBI" id="CHEBI:29105"/>
    </ligand>
</feature>
<keyword evidence="6" id="KW-0862">Zinc</keyword>
<gene>
    <name evidence="8" type="ORF">F8M41_010233</name>
</gene>
<reference evidence="8 9" key="1">
    <citation type="journal article" date="2019" name="Environ. Microbiol.">
        <title>At the nexus of three kingdoms: the genome of the mycorrhizal fungus Gigaspora margarita provides insights into plant, endobacterial and fungal interactions.</title>
        <authorList>
            <person name="Venice F."/>
            <person name="Ghignone S."/>
            <person name="Salvioli di Fossalunga A."/>
            <person name="Amselem J."/>
            <person name="Novero M."/>
            <person name="Xianan X."/>
            <person name="Sedzielewska Toro K."/>
            <person name="Morin E."/>
            <person name="Lipzen A."/>
            <person name="Grigoriev I.V."/>
            <person name="Henrissat B."/>
            <person name="Martin F.M."/>
            <person name="Bonfante P."/>
        </authorList>
    </citation>
    <scope>NUCLEOTIDE SEQUENCE [LARGE SCALE GENOMIC DNA]</scope>
    <source>
        <strain evidence="8 9">BEG34</strain>
    </source>
</reference>
<dbReference type="InterPro" id="IPR004254">
    <property type="entry name" value="AdipoR/HlyIII-related"/>
</dbReference>
<organism evidence="8 9">
    <name type="scientific">Gigaspora margarita</name>
    <dbReference type="NCBI Taxonomy" id="4874"/>
    <lineage>
        <taxon>Eukaryota</taxon>
        <taxon>Fungi</taxon>
        <taxon>Fungi incertae sedis</taxon>
        <taxon>Mucoromycota</taxon>
        <taxon>Glomeromycotina</taxon>
        <taxon>Glomeromycetes</taxon>
        <taxon>Diversisporales</taxon>
        <taxon>Gigasporaceae</taxon>
        <taxon>Gigaspora</taxon>
    </lineage>
</organism>
<dbReference type="Proteomes" id="UP000439903">
    <property type="component" value="Unassembled WGS sequence"/>
</dbReference>